<comment type="similarity">
    <text evidence="1">Belongs to the DSD1 family.</text>
</comment>
<dbReference type="Gene3D" id="2.40.37.20">
    <property type="entry name" value="D-serine dehydratase-like domain"/>
    <property type="match status" value="1"/>
</dbReference>
<comment type="caution">
    <text evidence="4">The sequence shown here is derived from an EMBL/GenBank/DDBJ whole genome shotgun (WGS) entry which is preliminary data.</text>
</comment>
<evidence type="ECO:0000313" key="5">
    <source>
        <dbReference type="Proteomes" id="UP001549773"/>
    </source>
</evidence>
<name>A0ABV2TV21_9FLAO</name>
<dbReference type="SUPFAM" id="SSF51419">
    <property type="entry name" value="PLP-binding barrel"/>
    <property type="match status" value="1"/>
</dbReference>
<dbReference type="PANTHER" id="PTHR28004:SF2">
    <property type="entry name" value="D-SERINE DEHYDRATASE"/>
    <property type="match status" value="1"/>
</dbReference>
<evidence type="ECO:0000256" key="1">
    <source>
        <dbReference type="ARBA" id="ARBA00005323"/>
    </source>
</evidence>
<dbReference type="Gene3D" id="3.20.20.10">
    <property type="entry name" value="Alanine racemase"/>
    <property type="match status" value="1"/>
</dbReference>
<dbReference type="InterPro" id="IPR051466">
    <property type="entry name" value="D-amino_acid_metab_enzyme"/>
</dbReference>
<keyword evidence="2" id="KW-0456">Lyase</keyword>
<dbReference type="CDD" id="cd06821">
    <property type="entry name" value="PLPDE_III_D-TA"/>
    <property type="match status" value="1"/>
</dbReference>
<dbReference type="Pfam" id="PF14031">
    <property type="entry name" value="D-ser_dehydrat"/>
    <property type="match status" value="1"/>
</dbReference>
<dbReference type="Pfam" id="PF01168">
    <property type="entry name" value="Ala_racemase_N"/>
    <property type="match status" value="1"/>
</dbReference>
<dbReference type="EMBL" id="JBEWYP010000003">
    <property type="protein sequence ID" value="MET7029127.1"/>
    <property type="molecule type" value="Genomic_DNA"/>
</dbReference>
<dbReference type="InterPro" id="IPR042208">
    <property type="entry name" value="D-ser_dehydrat-like_sf"/>
</dbReference>
<evidence type="ECO:0000256" key="2">
    <source>
        <dbReference type="ARBA" id="ARBA00023239"/>
    </source>
</evidence>
<dbReference type="RefSeq" id="WP_354617951.1">
    <property type="nucleotide sequence ID" value="NZ_JBEWYP010000003.1"/>
</dbReference>
<dbReference type="InterPro" id="IPR029066">
    <property type="entry name" value="PLP-binding_barrel"/>
</dbReference>
<dbReference type="Proteomes" id="UP001549773">
    <property type="component" value="Unassembled WGS sequence"/>
</dbReference>
<evidence type="ECO:0000259" key="3">
    <source>
        <dbReference type="SMART" id="SM01119"/>
    </source>
</evidence>
<gene>
    <name evidence="4" type="ORF">ABXZ32_06960</name>
</gene>
<reference evidence="4 5" key="1">
    <citation type="submission" date="2024-07" db="EMBL/GenBank/DDBJ databases">
        <title>The genome sequence of type strain Sediminicola luteus GDMCC 1.2596T.</title>
        <authorList>
            <person name="Liu Y."/>
        </authorList>
    </citation>
    <scope>NUCLEOTIDE SEQUENCE [LARGE SCALE GENOMIC DNA]</scope>
    <source>
        <strain evidence="4 5">GDMCC 1.2596</strain>
    </source>
</reference>
<proteinExistence type="inferred from homology"/>
<dbReference type="PANTHER" id="PTHR28004">
    <property type="entry name" value="ZGC:162816-RELATED"/>
    <property type="match status" value="1"/>
</dbReference>
<accession>A0ABV2TV21</accession>
<keyword evidence="5" id="KW-1185">Reference proteome</keyword>
<sequence length="375" mass="42262">MTPGNLSSNWFLINNVSELDSPSIALYKDRLLFNIHKMKAMVGNDVSRLMPHVKTNKMPKVIALMISNGITRFKASTIAEAEIAAQEGASEVLIAHQLVGPKVERLASLIENYPKTVFSTLVDNIASAQRLNEVAFNKNLRIAIFIDINNGMDRSGIEMGADLDELVFEVKNLKNLYFRGLHVYDGHLRHSDFQKRKEEIELGLNKVNTLYAQLKKEDPNCQLICGGTPSFTAHLLEESRICSPGTCLFWDWGYGDKMEEQEFQYAALLVTRVISKPKKGIITLDLGHKGVASENPIHSRVRFLNLSDYELLSQSEEHGVLKVKDWDTIAVGDVFYGVPYHICPTINLYDEVAVIENGNKVDTWQITARKRKINI</sequence>
<organism evidence="4 5">
    <name type="scientific">Sediminicola luteus</name>
    <dbReference type="NCBI Taxonomy" id="319238"/>
    <lineage>
        <taxon>Bacteria</taxon>
        <taxon>Pseudomonadati</taxon>
        <taxon>Bacteroidota</taxon>
        <taxon>Flavobacteriia</taxon>
        <taxon>Flavobacteriales</taxon>
        <taxon>Flavobacteriaceae</taxon>
        <taxon>Sediminicola</taxon>
    </lineage>
</organism>
<feature type="domain" description="D-serine dehydratase-like" evidence="3">
    <location>
        <begin position="266"/>
        <end position="356"/>
    </location>
</feature>
<dbReference type="InterPro" id="IPR026956">
    <property type="entry name" value="D-ser_dehydrat-like_dom"/>
</dbReference>
<protein>
    <submittedName>
        <fullName evidence="4">D-TA family PLP-dependent enzyme</fullName>
    </submittedName>
</protein>
<dbReference type="InterPro" id="IPR001608">
    <property type="entry name" value="Ala_racemase_N"/>
</dbReference>
<evidence type="ECO:0000313" key="4">
    <source>
        <dbReference type="EMBL" id="MET7029127.1"/>
    </source>
</evidence>
<dbReference type="SMART" id="SM01119">
    <property type="entry name" value="D-ser_dehydrat"/>
    <property type="match status" value="1"/>
</dbReference>